<protein>
    <recommendedName>
        <fullName evidence="6">NACHT domain-containing protein</fullName>
    </recommendedName>
</protein>
<gene>
    <name evidence="4" type="ORF">K432DRAFT_349202</name>
</gene>
<dbReference type="PANTHER" id="PTHR10039">
    <property type="entry name" value="AMELOGENIN"/>
    <property type="match status" value="1"/>
</dbReference>
<dbReference type="AlphaFoldDB" id="A0A8E2EEJ2"/>
<accession>A0A8E2EEJ2</accession>
<feature type="domain" description="DUF7791" evidence="3">
    <location>
        <begin position="545"/>
        <end position="677"/>
    </location>
</feature>
<evidence type="ECO:0000259" key="2">
    <source>
        <dbReference type="Pfam" id="PF24883"/>
    </source>
</evidence>
<dbReference type="EMBL" id="KV744891">
    <property type="protein sequence ID" value="OCK82329.1"/>
    <property type="molecule type" value="Genomic_DNA"/>
</dbReference>
<evidence type="ECO:0000313" key="4">
    <source>
        <dbReference type="EMBL" id="OCK82329.1"/>
    </source>
</evidence>
<reference evidence="4 5" key="1">
    <citation type="journal article" date="2016" name="Nat. Commun.">
        <title>Ectomycorrhizal ecology is imprinted in the genome of the dominant symbiotic fungus Cenococcum geophilum.</title>
        <authorList>
            <consortium name="DOE Joint Genome Institute"/>
            <person name="Peter M."/>
            <person name="Kohler A."/>
            <person name="Ohm R.A."/>
            <person name="Kuo A."/>
            <person name="Krutzmann J."/>
            <person name="Morin E."/>
            <person name="Arend M."/>
            <person name="Barry K.W."/>
            <person name="Binder M."/>
            <person name="Choi C."/>
            <person name="Clum A."/>
            <person name="Copeland A."/>
            <person name="Grisel N."/>
            <person name="Haridas S."/>
            <person name="Kipfer T."/>
            <person name="LaButti K."/>
            <person name="Lindquist E."/>
            <person name="Lipzen A."/>
            <person name="Maire R."/>
            <person name="Meier B."/>
            <person name="Mihaltcheva S."/>
            <person name="Molinier V."/>
            <person name="Murat C."/>
            <person name="Poggeler S."/>
            <person name="Quandt C.A."/>
            <person name="Sperisen C."/>
            <person name="Tritt A."/>
            <person name="Tisserant E."/>
            <person name="Crous P.W."/>
            <person name="Henrissat B."/>
            <person name="Nehls U."/>
            <person name="Egli S."/>
            <person name="Spatafora J.W."/>
            <person name="Grigoriev I.V."/>
            <person name="Martin F.M."/>
        </authorList>
    </citation>
    <scope>NUCLEOTIDE SEQUENCE [LARGE SCALE GENOMIC DNA]</scope>
    <source>
        <strain evidence="4 5">CBS 459.81</strain>
    </source>
</reference>
<evidence type="ECO:0000256" key="1">
    <source>
        <dbReference type="ARBA" id="ARBA00022737"/>
    </source>
</evidence>
<dbReference type="InterPro" id="IPR027417">
    <property type="entry name" value="P-loop_NTPase"/>
</dbReference>
<sequence>MVLDPFTALGLAGNVLQIIDFGSKLFSEGSELYKSSIGASSSNVQLEKDTKTLRQLSDKISSALGSTSIPIQELSDDEIALRGTATSCQRTADELLSILLDLRVKGPNRKRQSLLQAFRGVRKKEQIEQLCDRLSEYRGQLTLHLVHILNEYQGAIGAKVDFLIDENQRMQVCRTTQLEYISKDLKQLHRNTEDLKAIFEKRTLDLVSRGLSAVLQTSENLAAEQRILRSLRFDSMGARHSTIAEAHRKTFNWVFCQHEASSEDPEPQLKFKDWLENGSGFYWISGKAGSGKSTLMKYLYDDPRTRNALWLWAGEQNLVLASFFFWSSGTEMQRSQKGLLQSLLFEILRSCPAFIRTICSSRWPKAQSAAGDFVPEPWTLSELSQMFQKVMNEKTPKFCFFIDGLDEYEGDHSEMIQVLKGFLAWPDIKICLSSRPWNIFEDAFGQNIDRKLYLQDLTREDIKLYAQSKFEESDIFQRLKKKDPRYQDLVFEITDKAQGVFLWVFLVVRSLLEGLVNADRIPDLQRRLRQIPGDLERFFQYMLDSVDEIYQEQTVQIFQVSVLVREPLPLLTFWFLDEEDPDFALTMKTRPLDEEEILLRFEEARRRLDGRCKGLLEITKDASVFHFRVDFLHRTVKDWFKTAEMQDLIAKRLDGEFNPHVLVSKAFLAHVKCLPSPVPKRTLLQMVNDIMYHAKQAEESSGVRNAELLKELYRVAQALLPGRPKGDSHQDNRTVLDRQNHDSLDQLRELIGKNEKVVAAQSGFWRWLSWS</sequence>
<organism evidence="4 5">
    <name type="scientific">Lepidopterella palustris CBS 459.81</name>
    <dbReference type="NCBI Taxonomy" id="1314670"/>
    <lineage>
        <taxon>Eukaryota</taxon>
        <taxon>Fungi</taxon>
        <taxon>Dikarya</taxon>
        <taxon>Ascomycota</taxon>
        <taxon>Pezizomycotina</taxon>
        <taxon>Dothideomycetes</taxon>
        <taxon>Pleosporomycetidae</taxon>
        <taxon>Mytilinidiales</taxon>
        <taxon>Argynnaceae</taxon>
        <taxon>Lepidopterella</taxon>
    </lineage>
</organism>
<dbReference type="InterPro" id="IPR056884">
    <property type="entry name" value="NPHP3-like_N"/>
</dbReference>
<dbReference type="Proteomes" id="UP000250266">
    <property type="component" value="Unassembled WGS sequence"/>
</dbReference>
<keyword evidence="1" id="KW-0677">Repeat</keyword>
<evidence type="ECO:0000313" key="5">
    <source>
        <dbReference type="Proteomes" id="UP000250266"/>
    </source>
</evidence>
<dbReference type="Gene3D" id="3.40.50.300">
    <property type="entry name" value="P-loop containing nucleotide triphosphate hydrolases"/>
    <property type="match status" value="1"/>
</dbReference>
<dbReference type="Pfam" id="PF24883">
    <property type="entry name" value="NPHP3_N"/>
    <property type="match status" value="1"/>
</dbReference>
<keyword evidence="5" id="KW-1185">Reference proteome</keyword>
<proteinExistence type="predicted"/>
<evidence type="ECO:0008006" key="6">
    <source>
        <dbReference type="Google" id="ProtNLM"/>
    </source>
</evidence>
<dbReference type="SUPFAM" id="SSF52540">
    <property type="entry name" value="P-loop containing nucleoside triphosphate hydrolases"/>
    <property type="match status" value="1"/>
</dbReference>
<name>A0A8E2EEJ2_9PEZI</name>
<dbReference type="PANTHER" id="PTHR10039:SF5">
    <property type="entry name" value="NACHT DOMAIN-CONTAINING PROTEIN"/>
    <property type="match status" value="1"/>
</dbReference>
<dbReference type="OrthoDB" id="443402at2759"/>
<dbReference type="Pfam" id="PF25053">
    <property type="entry name" value="DUF7791"/>
    <property type="match status" value="1"/>
</dbReference>
<evidence type="ECO:0000259" key="3">
    <source>
        <dbReference type="Pfam" id="PF25053"/>
    </source>
</evidence>
<feature type="domain" description="Nephrocystin 3-like N-terminal" evidence="2">
    <location>
        <begin position="270"/>
        <end position="435"/>
    </location>
</feature>
<dbReference type="InterPro" id="IPR056693">
    <property type="entry name" value="DUF7791"/>
</dbReference>